<evidence type="ECO:0000313" key="3">
    <source>
        <dbReference type="Proteomes" id="UP000199077"/>
    </source>
</evidence>
<dbReference type="RefSeq" id="WP_091779940.1">
    <property type="nucleotide sequence ID" value="NZ_LT629711.1"/>
</dbReference>
<feature type="transmembrane region" description="Helical" evidence="1">
    <location>
        <begin position="206"/>
        <end position="225"/>
    </location>
</feature>
<protein>
    <submittedName>
        <fullName evidence="2">Uncharacterized protein</fullName>
    </submittedName>
</protein>
<gene>
    <name evidence="2" type="ORF">SAMN04489867_0046</name>
</gene>
<reference evidence="3" key="1">
    <citation type="submission" date="2016-10" db="EMBL/GenBank/DDBJ databases">
        <authorList>
            <person name="Varghese N."/>
            <person name="Submissions S."/>
        </authorList>
    </citation>
    <scope>NUCLEOTIDE SEQUENCE [LARGE SCALE GENOMIC DNA]</scope>
    <source>
        <strain evidence="3">DSM 22329</strain>
    </source>
</reference>
<dbReference type="EMBL" id="LT629711">
    <property type="protein sequence ID" value="SDO56726.1"/>
    <property type="molecule type" value="Genomic_DNA"/>
</dbReference>
<dbReference type="AlphaFoldDB" id="A0A1H0KLN5"/>
<dbReference type="STRING" id="443156.SAMN04489867_0046"/>
<keyword evidence="1" id="KW-0472">Membrane</keyword>
<dbReference type="OrthoDB" id="3209791at2"/>
<keyword evidence="1" id="KW-1133">Transmembrane helix</keyword>
<name>A0A1H0KLN5_9MICO</name>
<keyword evidence="1" id="KW-0812">Transmembrane</keyword>
<sequence length="230" mass="24746">MTAALKTLRIHLLPGPMALFWPWLIVAISFVVNLAIFALTDVPVADRQTGGIASLYGVAIFANLSLWTQVFPLALGLGATRRSFFQGTCLYVLGQSVLAGVVLTALHALEGATSGWGVHMRFFSPWFLQDGNPAELFLTYTVPFLFVSALGMLMGTVFKRWGQNGMFLLSTASLLLGAAAAVLITWRHGWGAVGRFFTETTTLALTSGYPLVLAVALAGAAWLVLRRVTP</sequence>
<feature type="transmembrane region" description="Helical" evidence="1">
    <location>
        <begin position="137"/>
        <end position="158"/>
    </location>
</feature>
<keyword evidence="3" id="KW-1185">Reference proteome</keyword>
<feature type="transmembrane region" description="Helical" evidence="1">
    <location>
        <begin position="89"/>
        <end position="109"/>
    </location>
</feature>
<proteinExistence type="predicted"/>
<feature type="transmembrane region" description="Helical" evidence="1">
    <location>
        <begin position="52"/>
        <end position="77"/>
    </location>
</feature>
<evidence type="ECO:0000313" key="2">
    <source>
        <dbReference type="EMBL" id="SDO56726.1"/>
    </source>
</evidence>
<evidence type="ECO:0000256" key="1">
    <source>
        <dbReference type="SAM" id="Phobius"/>
    </source>
</evidence>
<dbReference type="Proteomes" id="UP000199077">
    <property type="component" value="Chromosome I"/>
</dbReference>
<feature type="transmembrane region" description="Helical" evidence="1">
    <location>
        <begin position="20"/>
        <end position="40"/>
    </location>
</feature>
<feature type="transmembrane region" description="Helical" evidence="1">
    <location>
        <begin position="165"/>
        <end position="186"/>
    </location>
</feature>
<organism evidence="2 3">
    <name type="scientific">Pedococcus dokdonensis</name>
    <dbReference type="NCBI Taxonomy" id="443156"/>
    <lineage>
        <taxon>Bacteria</taxon>
        <taxon>Bacillati</taxon>
        <taxon>Actinomycetota</taxon>
        <taxon>Actinomycetes</taxon>
        <taxon>Micrococcales</taxon>
        <taxon>Intrasporangiaceae</taxon>
        <taxon>Pedococcus</taxon>
    </lineage>
</organism>
<accession>A0A1H0KLN5</accession>